<dbReference type="AlphaFoldDB" id="A0A6P4IWK3"/>
<evidence type="ECO:0000256" key="1">
    <source>
        <dbReference type="ARBA" id="ARBA00004514"/>
    </source>
</evidence>
<comment type="function">
    <text evidence="6">Endoribonuclease that catalyzes the hydrolysis of histone-coding pre-mRNA 3'-end. Involved in histone pre-mRNA processing during the S-phase of the cell cycle, which is required for entering/progressing through S-phase. Cleaves histone pre-mRNA at a major and a minor cleavage site after the 5'-ACCCA-3' and the 5'-ACCCACA-3' sequence, respectively, and located downstream of the stem-loop. May require the presence of the HDE element located at the histone pre-RNA 3'-end to avoid non-specific cleavage.</text>
</comment>
<evidence type="ECO:0000313" key="9">
    <source>
        <dbReference type="RefSeq" id="XP_017033432.1"/>
    </source>
</evidence>
<dbReference type="OMA" id="RCRDGTN"/>
<protein>
    <recommendedName>
        <fullName evidence="3">Metallo-beta-lactamase domain-containing protein 1</fullName>
    </recommendedName>
    <alternativeName>
        <fullName evidence="4">Endoribonuclease MBLAC1</fullName>
    </alternativeName>
</protein>
<dbReference type="SMART" id="SM00849">
    <property type="entry name" value="Lactamase_B"/>
    <property type="match status" value="1"/>
</dbReference>
<dbReference type="RefSeq" id="XP_017033432.1">
    <property type="nucleotide sequence ID" value="XM_017177943.2"/>
</dbReference>
<reference evidence="9" key="2">
    <citation type="submission" date="2025-08" db="UniProtKB">
        <authorList>
            <consortium name="RefSeq"/>
        </authorList>
    </citation>
    <scope>IDENTIFICATION</scope>
    <source>
        <strain evidence="9">14028-0561.14</strain>
        <tissue evidence="9">Whole fly</tissue>
    </source>
</reference>
<evidence type="ECO:0000256" key="3">
    <source>
        <dbReference type="ARBA" id="ARBA00014856"/>
    </source>
</evidence>
<evidence type="ECO:0000313" key="8">
    <source>
        <dbReference type="Proteomes" id="UP001652661"/>
    </source>
</evidence>
<dbReference type="GeneID" id="108082516"/>
<keyword evidence="8" id="KW-1185">Reference proteome</keyword>
<name>A0A6P4IWK3_DROKI</name>
<evidence type="ECO:0000256" key="2">
    <source>
        <dbReference type="ARBA" id="ARBA00011738"/>
    </source>
</evidence>
<dbReference type="InterPro" id="IPR039344">
    <property type="entry name" value="MBLAC1"/>
</dbReference>
<dbReference type="Pfam" id="PF00753">
    <property type="entry name" value="Lactamase_B"/>
    <property type="match status" value="1"/>
</dbReference>
<dbReference type="SUPFAM" id="SSF56281">
    <property type="entry name" value="Metallo-hydrolase/oxidoreductase"/>
    <property type="match status" value="1"/>
</dbReference>
<gene>
    <name evidence="9" type="primary">LOC108082516</name>
</gene>
<evidence type="ECO:0000259" key="7">
    <source>
        <dbReference type="SMART" id="SM00849"/>
    </source>
</evidence>
<dbReference type="InterPro" id="IPR001279">
    <property type="entry name" value="Metallo-B-lactamas"/>
</dbReference>
<evidence type="ECO:0000256" key="4">
    <source>
        <dbReference type="ARBA" id="ARBA00032988"/>
    </source>
</evidence>
<dbReference type="InterPro" id="IPR036866">
    <property type="entry name" value="RibonucZ/Hydroxyglut_hydro"/>
</dbReference>
<dbReference type="CDD" id="cd07711">
    <property type="entry name" value="MBLAC1-like_MBL-fold"/>
    <property type="match status" value="1"/>
</dbReference>
<dbReference type="PANTHER" id="PTHR23200:SF48">
    <property type="entry name" value="METALLO-BETA-LACTAMASE DOMAIN-CONTAINING PROTEIN 1"/>
    <property type="match status" value="1"/>
</dbReference>
<comment type="subunit">
    <text evidence="2">Homodimer.</text>
</comment>
<dbReference type="PANTHER" id="PTHR23200">
    <property type="entry name" value="METALLO-BETA-LACTAMASE DOMAIN-CONTAINING PROTEIN 1"/>
    <property type="match status" value="1"/>
</dbReference>
<reference evidence="8" key="1">
    <citation type="submission" date="2025-05" db="UniProtKB">
        <authorList>
            <consortium name="RefSeq"/>
        </authorList>
    </citation>
    <scope>NUCLEOTIDE SEQUENCE [LARGE SCALE GENOMIC DNA]</scope>
    <source>
        <strain evidence="8">14028-0561.14</strain>
    </source>
</reference>
<proteinExistence type="predicted"/>
<comment type="catalytic activity">
    <reaction evidence="5">
        <text>a ribonucleotidyl-ribonucleotide-RNA + H2O = a 3'-end ribonucleotide-RNA + a 5'-end 5'-phospho-ribonucleoside-RNA + H(+)</text>
        <dbReference type="Rhea" id="RHEA:68096"/>
        <dbReference type="Rhea" id="RHEA-COMP:15179"/>
        <dbReference type="Rhea" id="RHEA-COMP:17355"/>
        <dbReference type="Rhea" id="RHEA-COMP:17428"/>
        <dbReference type="ChEBI" id="CHEBI:15377"/>
        <dbReference type="ChEBI" id="CHEBI:15378"/>
        <dbReference type="ChEBI" id="CHEBI:74896"/>
        <dbReference type="ChEBI" id="CHEBI:138282"/>
        <dbReference type="ChEBI" id="CHEBI:173118"/>
    </reaction>
    <physiologicalReaction direction="left-to-right" evidence="5">
        <dbReference type="Rhea" id="RHEA:68097"/>
    </physiologicalReaction>
</comment>
<feature type="domain" description="Metallo-beta-lactamase" evidence="7">
    <location>
        <begin position="30"/>
        <end position="203"/>
    </location>
</feature>
<comment type="subcellular location">
    <subcellularLocation>
        <location evidence="1">Cytoplasm</location>
        <location evidence="1">Cytosol</location>
    </subcellularLocation>
</comment>
<dbReference type="GO" id="GO:0031123">
    <property type="term" value="P:RNA 3'-end processing"/>
    <property type="evidence" value="ECO:0007669"/>
    <property type="project" value="UniProtKB-ARBA"/>
</dbReference>
<organism evidence="8 9">
    <name type="scientific">Drosophila kikkawai</name>
    <name type="common">Fruit fly</name>
    <dbReference type="NCBI Taxonomy" id="30033"/>
    <lineage>
        <taxon>Eukaryota</taxon>
        <taxon>Metazoa</taxon>
        <taxon>Ecdysozoa</taxon>
        <taxon>Arthropoda</taxon>
        <taxon>Hexapoda</taxon>
        <taxon>Insecta</taxon>
        <taxon>Pterygota</taxon>
        <taxon>Neoptera</taxon>
        <taxon>Endopterygota</taxon>
        <taxon>Diptera</taxon>
        <taxon>Brachycera</taxon>
        <taxon>Muscomorpha</taxon>
        <taxon>Ephydroidea</taxon>
        <taxon>Drosophilidae</taxon>
        <taxon>Drosophila</taxon>
        <taxon>Sophophora</taxon>
    </lineage>
</organism>
<dbReference type="Gene3D" id="3.60.15.10">
    <property type="entry name" value="Ribonuclease Z/Hydroxyacylglutathione hydrolase-like"/>
    <property type="match status" value="1"/>
</dbReference>
<accession>A0A6P4IWK3</accession>
<dbReference type="OrthoDB" id="10250730at2759"/>
<evidence type="ECO:0000256" key="5">
    <source>
        <dbReference type="ARBA" id="ARBA00044690"/>
    </source>
</evidence>
<evidence type="ECO:0000256" key="6">
    <source>
        <dbReference type="ARBA" id="ARBA00045869"/>
    </source>
</evidence>
<sequence length="224" mass="24528">MASEDSGLQNQVVVLHTGYSREDGTAMRANCTCTLIRCRDGTNIVVDTMTAWDGELLRSLLSDQGLDVGDIHAVVCTHGHSDHIGCNYLFQEARMHLVGACASHRDLYMDHFGSEAEDEQLALDSNGEVVVQRTSGHTLSCVSVIVKNSQLGGTVGITGDLFERREDVDNESIWIGAGSEDEKKQRMERSKIAHLCDFIVPGHGPLFLISPEMRSKLKQDALSV</sequence>
<dbReference type="GO" id="GO:0005829">
    <property type="term" value="C:cytosol"/>
    <property type="evidence" value="ECO:0007669"/>
    <property type="project" value="UniProtKB-SubCell"/>
</dbReference>
<dbReference type="Proteomes" id="UP001652661">
    <property type="component" value="Chromosome 2R"/>
</dbReference>